<evidence type="ECO:0000313" key="2">
    <source>
        <dbReference type="EMBL" id="CAB4240598.1"/>
    </source>
</evidence>
<sequence length="122" mass="14272">MSEWTDGRRRSFITSTLRAGSRRWPPKYETLNESKTDKKVNIATGRIAQHYQCNDCKNEFTSKNVEVDHIKPVIDPKKGFVSWDKYIESLFCEKKNLQVLCKSCHKIKTNKEKEVAKKYASK</sequence>
<organism evidence="2">
    <name type="scientific">uncultured Caudovirales phage</name>
    <dbReference type="NCBI Taxonomy" id="2100421"/>
    <lineage>
        <taxon>Viruses</taxon>
        <taxon>Duplodnaviria</taxon>
        <taxon>Heunggongvirae</taxon>
        <taxon>Uroviricota</taxon>
        <taxon>Caudoviricetes</taxon>
        <taxon>Peduoviridae</taxon>
        <taxon>Maltschvirus</taxon>
        <taxon>Maltschvirus maltsch</taxon>
    </lineage>
</organism>
<gene>
    <name evidence="2" type="ORF">UFOVP39_18</name>
</gene>
<proteinExistence type="predicted"/>
<dbReference type="GO" id="GO:0004519">
    <property type="term" value="F:endonuclease activity"/>
    <property type="evidence" value="ECO:0007669"/>
    <property type="project" value="InterPro"/>
</dbReference>
<reference evidence="2" key="1">
    <citation type="submission" date="2020-05" db="EMBL/GenBank/DDBJ databases">
        <authorList>
            <person name="Chiriac C."/>
            <person name="Salcher M."/>
            <person name="Ghai R."/>
            <person name="Kavagutti S V."/>
        </authorList>
    </citation>
    <scope>NUCLEOTIDE SEQUENCE</scope>
</reference>
<dbReference type="Gene3D" id="1.10.30.50">
    <property type="match status" value="1"/>
</dbReference>
<dbReference type="EMBL" id="LR797813">
    <property type="protein sequence ID" value="CAB4240598.1"/>
    <property type="molecule type" value="Genomic_DNA"/>
</dbReference>
<dbReference type="GO" id="GO:0008270">
    <property type="term" value="F:zinc ion binding"/>
    <property type="evidence" value="ECO:0007669"/>
    <property type="project" value="InterPro"/>
</dbReference>
<dbReference type="GO" id="GO:0003676">
    <property type="term" value="F:nucleic acid binding"/>
    <property type="evidence" value="ECO:0007669"/>
    <property type="project" value="InterPro"/>
</dbReference>
<accession>A0A6J5T8Z1</accession>
<feature type="domain" description="HNH nuclease" evidence="1">
    <location>
        <begin position="41"/>
        <end position="106"/>
    </location>
</feature>
<evidence type="ECO:0000259" key="1">
    <source>
        <dbReference type="SMART" id="SM00507"/>
    </source>
</evidence>
<dbReference type="CDD" id="cd00085">
    <property type="entry name" value="HNHc"/>
    <property type="match status" value="1"/>
</dbReference>
<dbReference type="SMART" id="SM00507">
    <property type="entry name" value="HNHc"/>
    <property type="match status" value="1"/>
</dbReference>
<name>A0A6J5T8Z1_9CAUD</name>
<dbReference type="Pfam" id="PF01844">
    <property type="entry name" value="HNH"/>
    <property type="match status" value="1"/>
</dbReference>
<protein>
    <submittedName>
        <fullName evidence="2">HNHc domain containing protein</fullName>
    </submittedName>
</protein>
<dbReference type="InterPro" id="IPR002711">
    <property type="entry name" value="HNH"/>
</dbReference>
<dbReference type="InterPro" id="IPR003615">
    <property type="entry name" value="HNH_nuc"/>
</dbReference>